<keyword evidence="6" id="KW-1185">Reference proteome</keyword>
<keyword evidence="2" id="KW-0238">DNA-binding</keyword>
<dbReference type="InterPro" id="IPR018062">
    <property type="entry name" value="HTH_AraC-typ_CS"/>
</dbReference>
<name>A0ABV5KYS6_9BACL</name>
<comment type="caution">
    <text evidence="5">The sequence shown here is derived from an EMBL/GenBank/DDBJ whole genome shotgun (WGS) entry which is preliminary data.</text>
</comment>
<dbReference type="PROSITE" id="PS00041">
    <property type="entry name" value="HTH_ARAC_FAMILY_1"/>
    <property type="match status" value="1"/>
</dbReference>
<evidence type="ECO:0000256" key="3">
    <source>
        <dbReference type="ARBA" id="ARBA00023163"/>
    </source>
</evidence>
<dbReference type="SUPFAM" id="SSF46689">
    <property type="entry name" value="Homeodomain-like"/>
    <property type="match status" value="1"/>
</dbReference>
<dbReference type="Pfam" id="PF02311">
    <property type="entry name" value="AraC_binding"/>
    <property type="match status" value="1"/>
</dbReference>
<keyword evidence="3" id="KW-0804">Transcription</keyword>
<dbReference type="InterPro" id="IPR014710">
    <property type="entry name" value="RmlC-like_jellyroll"/>
</dbReference>
<dbReference type="SUPFAM" id="SSF51182">
    <property type="entry name" value="RmlC-like cupins"/>
    <property type="match status" value="1"/>
</dbReference>
<dbReference type="Pfam" id="PF12833">
    <property type="entry name" value="HTH_18"/>
    <property type="match status" value="1"/>
</dbReference>
<keyword evidence="1" id="KW-0805">Transcription regulation</keyword>
<dbReference type="InterPro" id="IPR003313">
    <property type="entry name" value="AraC-bd"/>
</dbReference>
<dbReference type="InterPro" id="IPR009057">
    <property type="entry name" value="Homeodomain-like_sf"/>
</dbReference>
<dbReference type="PROSITE" id="PS01124">
    <property type="entry name" value="HTH_ARAC_FAMILY_2"/>
    <property type="match status" value="1"/>
</dbReference>
<evidence type="ECO:0000313" key="6">
    <source>
        <dbReference type="Proteomes" id="UP001589747"/>
    </source>
</evidence>
<evidence type="ECO:0000313" key="5">
    <source>
        <dbReference type="EMBL" id="MFB9329373.1"/>
    </source>
</evidence>
<evidence type="ECO:0000256" key="2">
    <source>
        <dbReference type="ARBA" id="ARBA00023125"/>
    </source>
</evidence>
<dbReference type="PRINTS" id="PR00032">
    <property type="entry name" value="HTHARAC"/>
</dbReference>
<dbReference type="SMART" id="SM00342">
    <property type="entry name" value="HTH_ARAC"/>
    <property type="match status" value="1"/>
</dbReference>
<dbReference type="InterPro" id="IPR020449">
    <property type="entry name" value="Tscrpt_reg_AraC-type_HTH"/>
</dbReference>
<dbReference type="InterPro" id="IPR011051">
    <property type="entry name" value="RmlC_Cupin_sf"/>
</dbReference>
<evidence type="ECO:0000259" key="4">
    <source>
        <dbReference type="PROSITE" id="PS01124"/>
    </source>
</evidence>
<organism evidence="5 6">
    <name type="scientific">Paenibacillus aurantiacus</name>
    <dbReference type="NCBI Taxonomy" id="1936118"/>
    <lineage>
        <taxon>Bacteria</taxon>
        <taxon>Bacillati</taxon>
        <taxon>Bacillota</taxon>
        <taxon>Bacilli</taxon>
        <taxon>Bacillales</taxon>
        <taxon>Paenibacillaceae</taxon>
        <taxon>Paenibacillus</taxon>
    </lineage>
</organism>
<dbReference type="Gene3D" id="1.10.10.60">
    <property type="entry name" value="Homeodomain-like"/>
    <property type="match status" value="1"/>
</dbReference>
<feature type="domain" description="HTH araC/xylS-type" evidence="4">
    <location>
        <begin position="196"/>
        <end position="294"/>
    </location>
</feature>
<protein>
    <submittedName>
        <fullName evidence="5">Helix-turn-helix domain-containing protein</fullName>
    </submittedName>
</protein>
<gene>
    <name evidence="5" type="ORF">ACFFSY_25835</name>
</gene>
<dbReference type="RefSeq" id="WP_377499592.1">
    <property type="nucleotide sequence ID" value="NZ_JBHMDO010000042.1"/>
</dbReference>
<dbReference type="Gene3D" id="2.60.120.10">
    <property type="entry name" value="Jelly Rolls"/>
    <property type="match status" value="1"/>
</dbReference>
<dbReference type="InterPro" id="IPR018060">
    <property type="entry name" value="HTH_AraC"/>
</dbReference>
<evidence type="ECO:0000256" key="1">
    <source>
        <dbReference type="ARBA" id="ARBA00023015"/>
    </source>
</evidence>
<reference evidence="5 6" key="1">
    <citation type="submission" date="2024-09" db="EMBL/GenBank/DDBJ databases">
        <authorList>
            <person name="Sun Q."/>
            <person name="Mori K."/>
        </authorList>
    </citation>
    <scope>NUCLEOTIDE SEQUENCE [LARGE SCALE GENOMIC DNA]</scope>
    <source>
        <strain evidence="5 6">TISTR 2452</strain>
    </source>
</reference>
<sequence length="303" mass="34487">MDFSGRELSETLTIRKLISFHYFEYAKGFTFDGEAHDFWELLYVDKGEVEVRAGEQTHTLQAGTVIFHQPGEFHAVRVGAAHKPPNLIVIAWACDSPPLHGLANKIIPLGNAERNLLSLLLQEGFQTYNPPFDDPYAHGLSLREDGPFAGEQTLKMYLNLLLIQLIRSELRAGEAAADRRKLTSAQQEKAEQQVVRLAIAYMKANLTETLTLDDLCREVRLGKSQLKRIFRAHMSQGALDCFKRLKIEEAKTLIREQLYNFSEIAARLGYASLHYFSRDFKRVVGMSPTEYAKSTQARIEIRR</sequence>
<dbReference type="Proteomes" id="UP001589747">
    <property type="component" value="Unassembled WGS sequence"/>
</dbReference>
<accession>A0ABV5KYS6</accession>
<dbReference type="EMBL" id="JBHMDO010000042">
    <property type="protein sequence ID" value="MFB9329373.1"/>
    <property type="molecule type" value="Genomic_DNA"/>
</dbReference>
<dbReference type="PANTHER" id="PTHR43280">
    <property type="entry name" value="ARAC-FAMILY TRANSCRIPTIONAL REGULATOR"/>
    <property type="match status" value="1"/>
</dbReference>
<dbReference type="PANTHER" id="PTHR43280:SF2">
    <property type="entry name" value="HTH-TYPE TRANSCRIPTIONAL REGULATOR EXSA"/>
    <property type="match status" value="1"/>
</dbReference>
<proteinExistence type="predicted"/>